<dbReference type="Proteomes" id="UP000297737">
    <property type="component" value="Unassembled WGS sequence"/>
</dbReference>
<proteinExistence type="inferred from homology"/>
<dbReference type="InterPro" id="IPR036942">
    <property type="entry name" value="Beta-barrel_TonB_sf"/>
</dbReference>
<sequence>MTLRQSGITSPSASSMRLALIASASMFGLLAASSALAQTPAPDAPIGKAAAATETTGISEIIVTATRTAQNLQSVPIAVTAFNAQALEARQITDTQRLVQSIPNTTFTATNFGGSNLAIRGVGTTAVSTSGDSGVGIHINDMPLVAPGLVTTEIFDMQRVEVLRGPQGTLFGRNATAGVVNFITNKASTKGLQAFGEFEYGNYNSIKLTGMFNFPINDKLAIRAAGIYIKRDGYTTNLWNNEDIDGRDNYSLRGSVHWEPTEKLTVDVMVGYGSEDSSRTRAQKQLCVNDPTGVLGCSPNGLAYQPVNANATAGSILASQEALASVFGGLAPLVALGSLYGPNIKTNAIVPTSDREVYTLYTPTYQGNGLTVMGNVDYAFEKATLSLIGGYSQNSFDSRMDYSLSVNDVQTTIAKNKFWLDTVFPGKSQAIFNNQGQMCLSQYDQTMVGYIGGKYNSCYDRQNQYDVASGTSHQWSGEAHLNSTLDGPFNFLIGGNYLNFQSKGDYAVIATGLDYASLLFTGAAKAGLGAPYFDSRTQLYTLNAWALFGEGYWQATETLKLTIGARYTSDSKYVEDAQPNPLFNLGATPLGTQDISNKITYRTPHLDQTAGTGRILLQWTPTLSWTDQTMVYASYSRGYKSGGINPGFNPAVITDAKVNFGAEHVNAFEIGWKNRAFNGTLQANLTGFYYDYQGMQISRIIARSSFNDNTDATVYGLEAEFVIQPSPALQLNANFSYLHTSIKDLAIPDSRDPSGGRSDTVIIKDASLAGAGANCIVQPTVSGNAAGANLLVNTVNATLPGGFKGTTPVPGTQTTGAFSYCSALASAIANPSPALRTLFNAPTGPLPFHYITQGDGSVIVPTGVDVDLSGNQLQNSPEFKFAVGAQYNFDIGANMNGWVRGDLNFTGNAYGRIQNSFADQMPAYTTINLQAQINGANNRWYIRGFVQNLLDNSAITGIYVTDASSGLFSNIFTVDPRRYGAAVGFNF</sequence>
<dbReference type="PANTHER" id="PTHR32552:SF81">
    <property type="entry name" value="TONB-DEPENDENT OUTER MEMBRANE RECEPTOR"/>
    <property type="match status" value="1"/>
</dbReference>
<name>A0A4Y9ELI2_9SPHN</name>
<comment type="subcellular location">
    <subcellularLocation>
        <location evidence="1 11">Cell outer membrane</location>
        <topology evidence="1 11">Multi-pass membrane protein</topology>
    </subcellularLocation>
</comment>
<evidence type="ECO:0000256" key="6">
    <source>
        <dbReference type="ARBA" id="ARBA00023004"/>
    </source>
</evidence>
<evidence type="ECO:0000256" key="2">
    <source>
        <dbReference type="ARBA" id="ARBA00022448"/>
    </source>
</evidence>
<evidence type="ECO:0000256" key="7">
    <source>
        <dbReference type="ARBA" id="ARBA00023065"/>
    </source>
</evidence>
<dbReference type="EMBL" id="SIHO01000003">
    <property type="protein sequence ID" value="TFU01387.1"/>
    <property type="molecule type" value="Genomic_DNA"/>
</dbReference>
<evidence type="ECO:0000256" key="12">
    <source>
        <dbReference type="RuleBase" id="RU003357"/>
    </source>
</evidence>
<organism evidence="16 17">
    <name type="scientific">Glacieibacterium arshaanense</name>
    <dbReference type="NCBI Taxonomy" id="2511025"/>
    <lineage>
        <taxon>Bacteria</taxon>
        <taxon>Pseudomonadati</taxon>
        <taxon>Pseudomonadota</taxon>
        <taxon>Alphaproteobacteria</taxon>
        <taxon>Sphingomonadales</taxon>
        <taxon>Sphingosinicellaceae</taxon>
        <taxon>Glacieibacterium</taxon>
    </lineage>
</organism>
<keyword evidence="10 11" id="KW-0998">Cell outer membrane</keyword>
<keyword evidence="17" id="KW-1185">Reference proteome</keyword>
<evidence type="ECO:0000256" key="8">
    <source>
        <dbReference type="ARBA" id="ARBA00023077"/>
    </source>
</evidence>
<dbReference type="GO" id="GO:0009279">
    <property type="term" value="C:cell outer membrane"/>
    <property type="evidence" value="ECO:0007669"/>
    <property type="project" value="UniProtKB-SubCell"/>
</dbReference>
<keyword evidence="6" id="KW-0408">Iron</keyword>
<evidence type="ECO:0000256" key="9">
    <source>
        <dbReference type="ARBA" id="ARBA00023136"/>
    </source>
</evidence>
<keyword evidence="16" id="KW-0675">Receptor</keyword>
<dbReference type="AlphaFoldDB" id="A0A4Y9ELI2"/>
<dbReference type="OrthoDB" id="9760333at2"/>
<dbReference type="PROSITE" id="PS52016">
    <property type="entry name" value="TONB_DEPENDENT_REC_3"/>
    <property type="match status" value="1"/>
</dbReference>
<evidence type="ECO:0000256" key="11">
    <source>
        <dbReference type="PROSITE-ProRule" id="PRU01360"/>
    </source>
</evidence>
<comment type="caution">
    <text evidence="16">The sequence shown here is derived from an EMBL/GenBank/DDBJ whole genome shotgun (WGS) entry which is preliminary data.</text>
</comment>
<dbReference type="PANTHER" id="PTHR32552">
    <property type="entry name" value="FERRICHROME IRON RECEPTOR-RELATED"/>
    <property type="match status" value="1"/>
</dbReference>
<keyword evidence="7" id="KW-0406">Ion transport</keyword>
<dbReference type="Gene3D" id="2.40.170.20">
    <property type="entry name" value="TonB-dependent receptor, beta-barrel domain"/>
    <property type="match status" value="3"/>
</dbReference>
<evidence type="ECO:0000256" key="3">
    <source>
        <dbReference type="ARBA" id="ARBA00022452"/>
    </source>
</evidence>
<keyword evidence="2 11" id="KW-0813">Transport</keyword>
<evidence type="ECO:0000256" key="4">
    <source>
        <dbReference type="ARBA" id="ARBA00022496"/>
    </source>
</evidence>
<evidence type="ECO:0000256" key="10">
    <source>
        <dbReference type="ARBA" id="ARBA00023237"/>
    </source>
</evidence>
<dbReference type="InterPro" id="IPR000531">
    <property type="entry name" value="Beta-barrel_TonB"/>
</dbReference>
<evidence type="ECO:0000313" key="16">
    <source>
        <dbReference type="EMBL" id="TFU01387.1"/>
    </source>
</evidence>
<gene>
    <name evidence="16" type="ORF">EUV02_13960</name>
</gene>
<keyword evidence="3 11" id="KW-1134">Transmembrane beta strand</keyword>
<feature type="signal peptide" evidence="13">
    <location>
        <begin position="1"/>
        <end position="37"/>
    </location>
</feature>
<dbReference type="InterPro" id="IPR039426">
    <property type="entry name" value="TonB-dep_rcpt-like"/>
</dbReference>
<keyword evidence="13" id="KW-0732">Signal</keyword>
<dbReference type="SUPFAM" id="SSF56935">
    <property type="entry name" value="Porins"/>
    <property type="match status" value="1"/>
</dbReference>
<keyword evidence="8 12" id="KW-0798">TonB box</keyword>
<reference evidence="16 17" key="1">
    <citation type="submission" date="2019-02" db="EMBL/GenBank/DDBJ databases">
        <title>Polymorphobacter sp. isolated from the lake at the Tibet of China.</title>
        <authorList>
            <person name="Li A."/>
        </authorList>
    </citation>
    <scope>NUCLEOTIDE SEQUENCE [LARGE SCALE GENOMIC DNA]</scope>
    <source>
        <strain evidence="16 17">DJ1R-1</strain>
    </source>
</reference>
<dbReference type="Pfam" id="PF07715">
    <property type="entry name" value="Plug"/>
    <property type="match status" value="1"/>
</dbReference>
<keyword evidence="9 11" id="KW-0472">Membrane</keyword>
<keyword evidence="5 11" id="KW-0812">Transmembrane</keyword>
<evidence type="ECO:0000259" key="15">
    <source>
        <dbReference type="Pfam" id="PF07715"/>
    </source>
</evidence>
<evidence type="ECO:0000256" key="13">
    <source>
        <dbReference type="SAM" id="SignalP"/>
    </source>
</evidence>
<evidence type="ECO:0000256" key="1">
    <source>
        <dbReference type="ARBA" id="ARBA00004571"/>
    </source>
</evidence>
<accession>A0A4Y9ELI2</accession>
<feature type="domain" description="TonB-dependent receptor plug" evidence="15">
    <location>
        <begin position="72"/>
        <end position="179"/>
    </location>
</feature>
<keyword evidence="4" id="KW-0410">Iron transport</keyword>
<feature type="domain" description="TonB-dependent receptor-like beta-barrel" evidence="14">
    <location>
        <begin position="364"/>
        <end position="749"/>
    </location>
</feature>
<dbReference type="Pfam" id="PF00593">
    <property type="entry name" value="TonB_dep_Rec_b-barrel"/>
    <property type="match status" value="1"/>
</dbReference>
<evidence type="ECO:0000256" key="5">
    <source>
        <dbReference type="ARBA" id="ARBA00022692"/>
    </source>
</evidence>
<evidence type="ECO:0000259" key="14">
    <source>
        <dbReference type="Pfam" id="PF00593"/>
    </source>
</evidence>
<feature type="chain" id="PRO_5021474212" evidence="13">
    <location>
        <begin position="38"/>
        <end position="987"/>
    </location>
</feature>
<evidence type="ECO:0000313" key="17">
    <source>
        <dbReference type="Proteomes" id="UP000297737"/>
    </source>
</evidence>
<protein>
    <submittedName>
        <fullName evidence="16">TonB-dependent receptor</fullName>
    </submittedName>
</protein>
<dbReference type="InterPro" id="IPR012910">
    <property type="entry name" value="Plug_dom"/>
</dbReference>
<comment type="similarity">
    <text evidence="11 12">Belongs to the TonB-dependent receptor family.</text>
</comment>
<dbReference type="GO" id="GO:0006826">
    <property type="term" value="P:iron ion transport"/>
    <property type="evidence" value="ECO:0007669"/>
    <property type="project" value="UniProtKB-KW"/>
</dbReference>